<feature type="transmembrane region" description="Helical" evidence="4">
    <location>
        <begin position="33"/>
        <end position="56"/>
    </location>
</feature>
<feature type="domain" description="Major facilitator superfamily (MFS) profile" evidence="5">
    <location>
        <begin position="1"/>
        <end position="388"/>
    </location>
</feature>
<dbReference type="GO" id="GO:0022857">
    <property type="term" value="F:transmembrane transporter activity"/>
    <property type="evidence" value="ECO:0007669"/>
    <property type="project" value="InterPro"/>
</dbReference>
<evidence type="ECO:0000313" key="7">
    <source>
        <dbReference type="Proteomes" id="UP000468943"/>
    </source>
</evidence>
<evidence type="ECO:0000256" key="1">
    <source>
        <dbReference type="ARBA" id="ARBA00022692"/>
    </source>
</evidence>
<evidence type="ECO:0000256" key="3">
    <source>
        <dbReference type="ARBA" id="ARBA00023136"/>
    </source>
</evidence>
<dbReference type="CDD" id="cd17324">
    <property type="entry name" value="MFS_NepI_like"/>
    <property type="match status" value="1"/>
</dbReference>
<organism evidence="6 7">
    <name type="scientific">Pontixanthobacter gangjinensis</name>
    <dbReference type="NCBI Taxonomy" id="1028742"/>
    <lineage>
        <taxon>Bacteria</taxon>
        <taxon>Pseudomonadati</taxon>
        <taxon>Pseudomonadota</taxon>
        <taxon>Alphaproteobacteria</taxon>
        <taxon>Sphingomonadales</taxon>
        <taxon>Erythrobacteraceae</taxon>
        <taxon>Pontixanthobacter</taxon>
    </lineage>
</organism>
<dbReference type="PROSITE" id="PS50850">
    <property type="entry name" value="MFS"/>
    <property type="match status" value="1"/>
</dbReference>
<dbReference type="EMBL" id="WTYS01000001">
    <property type="protein sequence ID" value="MXO56939.1"/>
    <property type="molecule type" value="Genomic_DNA"/>
</dbReference>
<comment type="caution">
    <text evidence="6">The sequence shown here is derived from an EMBL/GenBank/DDBJ whole genome shotgun (WGS) entry which is preliminary data.</text>
</comment>
<evidence type="ECO:0000256" key="4">
    <source>
        <dbReference type="SAM" id="Phobius"/>
    </source>
</evidence>
<dbReference type="InterPro" id="IPR036259">
    <property type="entry name" value="MFS_trans_sf"/>
</dbReference>
<dbReference type="Proteomes" id="UP000468943">
    <property type="component" value="Unassembled WGS sequence"/>
</dbReference>
<gene>
    <name evidence="6" type="ORF">GRI36_08585</name>
</gene>
<keyword evidence="7" id="KW-1185">Reference proteome</keyword>
<sequence length="388" mass="41430">MQEFLLAAAGGVMVANAYYIHPIISEVADGFEVSAATIGLVPALNQIALALGIFLLLPLGDRYSNRRLSIIFAIGQTLALCAMALSKSFWLFLFGSTILGFLTIAPYLLPAYASKRVSGERLGSMTATLTAGTIFGILLARTGAGFIAQQFDWHLVYVIAAILMVLTTLTLPLIMQGRRPRADTGPKSNYITLVMSLFPLLRAHPQVVVSGIIQALNFGIFLSIWLGLALHLTSAEMGYGTDTVGYLAGFAVVALFATPRLGAWADKVGASKARFRLAVVQMAGVALLWPFGDSLWLLIIPIVIMNTVGPAIDVTGRMTTLELAPDIRTRLMTGYIMLMFIGAGLASWAGTAAYEFAGWPGDAALALVLSMALVALSWRQARKVALSA</sequence>
<accession>A0A6I4SMK0</accession>
<feature type="transmembrane region" description="Helical" evidence="4">
    <location>
        <begin position="91"/>
        <end position="113"/>
    </location>
</feature>
<feature type="transmembrane region" description="Helical" evidence="4">
    <location>
        <begin position="125"/>
        <end position="148"/>
    </location>
</feature>
<name>A0A6I4SMK0_9SPHN</name>
<reference evidence="6 7" key="1">
    <citation type="submission" date="2019-12" db="EMBL/GenBank/DDBJ databases">
        <title>Genomic-based taxomic classification of the family Erythrobacteraceae.</title>
        <authorList>
            <person name="Xu L."/>
        </authorList>
    </citation>
    <scope>NUCLEOTIDE SEQUENCE [LARGE SCALE GENOMIC DNA]</scope>
    <source>
        <strain evidence="6 7">JCM 17802</strain>
    </source>
</reference>
<protein>
    <submittedName>
        <fullName evidence="6">MFS transporter</fullName>
    </submittedName>
</protein>
<dbReference type="PANTHER" id="PTHR42910:SF1">
    <property type="entry name" value="MAJOR FACILITATOR SUPERFAMILY (MFS) PROFILE DOMAIN-CONTAINING PROTEIN"/>
    <property type="match status" value="1"/>
</dbReference>
<feature type="transmembrane region" description="Helical" evidence="4">
    <location>
        <begin position="356"/>
        <end position="378"/>
    </location>
</feature>
<dbReference type="InterPro" id="IPR020846">
    <property type="entry name" value="MFS_dom"/>
</dbReference>
<dbReference type="Pfam" id="PF07690">
    <property type="entry name" value="MFS_1"/>
    <property type="match status" value="1"/>
</dbReference>
<dbReference type="RefSeq" id="WP_160598077.1">
    <property type="nucleotide sequence ID" value="NZ_WTYS01000001.1"/>
</dbReference>
<feature type="transmembrane region" description="Helical" evidence="4">
    <location>
        <begin position="154"/>
        <end position="174"/>
    </location>
</feature>
<proteinExistence type="predicted"/>
<evidence type="ECO:0000259" key="5">
    <source>
        <dbReference type="PROSITE" id="PS50850"/>
    </source>
</evidence>
<feature type="transmembrane region" description="Helical" evidence="4">
    <location>
        <begin position="331"/>
        <end position="350"/>
    </location>
</feature>
<dbReference type="Gene3D" id="1.20.1250.20">
    <property type="entry name" value="MFS general substrate transporter like domains"/>
    <property type="match status" value="1"/>
</dbReference>
<evidence type="ECO:0000313" key="6">
    <source>
        <dbReference type="EMBL" id="MXO56939.1"/>
    </source>
</evidence>
<dbReference type="AlphaFoldDB" id="A0A6I4SMK0"/>
<evidence type="ECO:0000256" key="2">
    <source>
        <dbReference type="ARBA" id="ARBA00022989"/>
    </source>
</evidence>
<keyword evidence="1 4" id="KW-0812">Transmembrane</keyword>
<keyword evidence="3 4" id="KW-0472">Membrane</keyword>
<dbReference type="OrthoDB" id="9815356at2"/>
<feature type="transmembrane region" description="Helical" evidence="4">
    <location>
        <begin position="244"/>
        <end position="263"/>
    </location>
</feature>
<dbReference type="SUPFAM" id="SSF103473">
    <property type="entry name" value="MFS general substrate transporter"/>
    <property type="match status" value="1"/>
</dbReference>
<dbReference type="PANTHER" id="PTHR42910">
    <property type="entry name" value="TRANSPORTER SCO4007-RELATED"/>
    <property type="match status" value="1"/>
</dbReference>
<feature type="transmembrane region" description="Helical" evidence="4">
    <location>
        <begin position="68"/>
        <end position="85"/>
    </location>
</feature>
<feature type="transmembrane region" description="Helical" evidence="4">
    <location>
        <begin position="207"/>
        <end position="232"/>
    </location>
</feature>
<dbReference type="InterPro" id="IPR011701">
    <property type="entry name" value="MFS"/>
</dbReference>
<keyword evidence="2 4" id="KW-1133">Transmembrane helix</keyword>